<sequence>MPYLPIKPLTSDQPGLWFYARIPQIPQIQSFSTYTPFRIKIPNTTYEQIPEHLKIHMFTPELEILRHDELRAPFKTFLSKFILQLLEHRSNEVRLESGNSNPASRLNNGNVVRFMKLMSRLKQLFAINGDNTEVLDAVLHSQTALSAFEAKLAAKKAAREEKATLNLRKLNLGTKEAYLQIPDSLELRSFAEELRILRDFELKTNFGSISARELLNILETRLESVLIKDSEAPPNPGISKGNLAKFYSLFSRLKRILAVNGGNTSFLDKILDSQDSHEVVDKNNLATQADTLQASKPGLEDDAIPYRQVPDDMRFEEYIVELKELRDNLGKPFASVTATDVLHAATKLSERQTDSERGVIFMKLCRNLAMLFKHNGAETSVLDHIILNSDAFAKLESRLQPQKDKNGRSSSQLGFENLRNRSLGEDELSIQSALAQAMSKEEKSVREQDPAEYEAIASLTPDQIRSNYGPKPEKDGHRKVGRKEIESYLKRSKEKKRMADENKWREQTAFEWSNSLYKDCRSLESRNFFNPILGSAKSARFPMFPGTGEEHEYLILSSNGQKFVSQKNPLGLNHVPEDMFAILQTLSEDDLAKFLKNVEKLRRKGWRLIGSGRTKGMLVLSRDVKRGHLKVKRLIKFILASSGLIFITLLLLNWIIDDKMVEELADISEIAEIELEAESSDVLEEGTLLDDEGKRADVANLNAKESSRKGFFWN</sequence>
<proteinExistence type="predicted"/>
<keyword evidence="3" id="KW-1185">Reference proteome</keyword>
<keyword evidence="1" id="KW-1133">Transmembrane helix</keyword>
<reference evidence="2" key="1">
    <citation type="submission" date="2020-10" db="EMBL/GenBank/DDBJ databases">
        <title>The Whole-Genome Sequence of Metschnikowia persimmonesis, a Novel Endophytic Yeast Species Isolated from Medicinal Plant Diospyros kaki Thumb.</title>
        <authorList>
            <person name="Rahmat E."/>
            <person name="Kang Y."/>
        </authorList>
    </citation>
    <scope>NUCLEOTIDE SEQUENCE</scope>
    <source>
        <strain evidence="2">KIOM G15050</strain>
    </source>
</reference>
<dbReference type="AlphaFoldDB" id="A0A8H7GPC6"/>
<evidence type="ECO:0000313" key="2">
    <source>
        <dbReference type="EMBL" id="KAF8000036.1"/>
    </source>
</evidence>
<feature type="transmembrane region" description="Helical" evidence="1">
    <location>
        <begin position="634"/>
        <end position="656"/>
    </location>
</feature>
<evidence type="ECO:0000256" key="1">
    <source>
        <dbReference type="SAM" id="Phobius"/>
    </source>
</evidence>
<gene>
    <name evidence="2" type="ORF">HF325_005885</name>
</gene>
<dbReference type="OrthoDB" id="4084534at2759"/>
<keyword evidence="1" id="KW-0812">Transmembrane</keyword>
<comment type="caution">
    <text evidence="2">The sequence shown here is derived from an EMBL/GenBank/DDBJ whole genome shotgun (WGS) entry which is preliminary data.</text>
</comment>
<evidence type="ECO:0000313" key="3">
    <source>
        <dbReference type="Proteomes" id="UP000649328"/>
    </source>
</evidence>
<dbReference type="EMBL" id="JACBPP010000008">
    <property type="protein sequence ID" value="KAF8000036.1"/>
    <property type="molecule type" value="Genomic_DNA"/>
</dbReference>
<dbReference type="Proteomes" id="UP000649328">
    <property type="component" value="Unassembled WGS sequence"/>
</dbReference>
<protein>
    <submittedName>
        <fullName evidence="2">Uncharacterized protein</fullName>
    </submittedName>
</protein>
<name>A0A8H7GPC6_9ASCO</name>
<organism evidence="2 3">
    <name type="scientific">Metschnikowia pulcherrima</name>
    <dbReference type="NCBI Taxonomy" id="27326"/>
    <lineage>
        <taxon>Eukaryota</taxon>
        <taxon>Fungi</taxon>
        <taxon>Dikarya</taxon>
        <taxon>Ascomycota</taxon>
        <taxon>Saccharomycotina</taxon>
        <taxon>Pichiomycetes</taxon>
        <taxon>Metschnikowiaceae</taxon>
        <taxon>Metschnikowia</taxon>
    </lineage>
</organism>
<keyword evidence="1" id="KW-0472">Membrane</keyword>
<accession>A0A8H7GPC6</accession>